<keyword evidence="4" id="KW-0560">Oxidoreductase</keyword>
<dbReference type="InterPro" id="IPR044862">
    <property type="entry name" value="Pro_4_hyd_alph_FE2OG_OXY"/>
</dbReference>
<feature type="non-terminal residue" evidence="7">
    <location>
        <position position="1"/>
    </location>
</feature>
<dbReference type="KEGG" id="tps:THAPSDRAFT_263006"/>
<evidence type="ECO:0000256" key="3">
    <source>
        <dbReference type="ARBA" id="ARBA00022964"/>
    </source>
</evidence>
<dbReference type="Pfam" id="PF13640">
    <property type="entry name" value="2OG-FeII_Oxy_3"/>
    <property type="match status" value="1"/>
</dbReference>
<sequence length="180" mass="20754">PWVLTLENFISPTEIHTLLEWGSRFNYERSQAGDVISDSRTSSHTWCVDGCYDDPTVASLRQRIVDVTGISEENYECLQLLKYEVGEFYRPHDDFIDDHVRQAKGPRLLTFFIYFNEVEEGGGTRFPKLGNLTIQPKLGRVLIWPSVLDGDAYKKDERTNHEAMEVTKGRKFAANAWIHL</sequence>
<dbReference type="EMBL" id="CM000643">
    <property type="protein sequence ID" value="EED91724.1"/>
    <property type="molecule type" value="Genomic_DNA"/>
</dbReference>
<evidence type="ECO:0000256" key="2">
    <source>
        <dbReference type="ARBA" id="ARBA00022723"/>
    </source>
</evidence>
<dbReference type="Proteomes" id="UP000001449">
    <property type="component" value="Chromosome 6"/>
</dbReference>
<dbReference type="FunFam" id="2.60.120.620:FF:000031">
    <property type="entry name" value="Predicted protein"/>
    <property type="match status" value="1"/>
</dbReference>
<protein>
    <submittedName>
        <fullName evidence="7">Prolyl 4-hydrolase-like protein</fullName>
    </submittedName>
</protein>
<dbReference type="RefSeq" id="XP_002291617.1">
    <property type="nucleotide sequence ID" value="XM_002291581.1"/>
</dbReference>
<keyword evidence="5" id="KW-0408">Iron</keyword>
<name>B8C4H5_THAPS</name>
<keyword evidence="2" id="KW-0479">Metal-binding</keyword>
<dbReference type="InterPro" id="IPR045054">
    <property type="entry name" value="P4HA-like"/>
</dbReference>
<organism evidence="7 8">
    <name type="scientific">Thalassiosira pseudonana</name>
    <name type="common">Marine diatom</name>
    <name type="synonym">Cyclotella nana</name>
    <dbReference type="NCBI Taxonomy" id="35128"/>
    <lineage>
        <taxon>Eukaryota</taxon>
        <taxon>Sar</taxon>
        <taxon>Stramenopiles</taxon>
        <taxon>Ochrophyta</taxon>
        <taxon>Bacillariophyta</taxon>
        <taxon>Coscinodiscophyceae</taxon>
        <taxon>Thalassiosirophycidae</taxon>
        <taxon>Thalassiosirales</taxon>
        <taxon>Thalassiosiraceae</taxon>
        <taxon>Thalassiosira</taxon>
    </lineage>
</organism>
<dbReference type="AlphaFoldDB" id="B8C4H5"/>
<dbReference type="GO" id="GO:0004656">
    <property type="term" value="F:procollagen-proline 4-dioxygenase activity"/>
    <property type="evidence" value="ECO:0000318"/>
    <property type="project" value="GO_Central"/>
</dbReference>
<dbReference type="GO" id="GO:0005506">
    <property type="term" value="F:iron ion binding"/>
    <property type="evidence" value="ECO:0007669"/>
    <property type="project" value="InterPro"/>
</dbReference>
<dbReference type="PROSITE" id="PS51471">
    <property type="entry name" value="FE2OG_OXY"/>
    <property type="match status" value="1"/>
</dbReference>
<gene>
    <name evidence="7" type="ORF">THAPSDRAFT_263006</name>
</gene>
<comment type="cofactor">
    <cofactor evidence="1">
        <name>L-ascorbate</name>
        <dbReference type="ChEBI" id="CHEBI:38290"/>
    </cofactor>
</comment>
<dbReference type="STRING" id="35128.B8C4H5"/>
<dbReference type="PANTHER" id="PTHR10869">
    <property type="entry name" value="PROLYL 4-HYDROXYLASE ALPHA SUBUNIT"/>
    <property type="match status" value="1"/>
</dbReference>
<dbReference type="HOGENOM" id="CLU_058132_3_1_1"/>
<evidence type="ECO:0000256" key="4">
    <source>
        <dbReference type="ARBA" id="ARBA00023002"/>
    </source>
</evidence>
<dbReference type="SMART" id="SM00702">
    <property type="entry name" value="P4Hc"/>
    <property type="match status" value="1"/>
</dbReference>
<dbReference type="InterPro" id="IPR005123">
    <property type="entry name" value="Oxoglu/Fe-dep_dioxygenase_dom"/>
</dbReference>
<accession>B8C4H5</accession>
<reference evidence="7 8" key="1">
    <citation type="journal article" date="2004" name="Science">
        <title>The genome of the diatom Thalassiosira pseudonana: ecology, evolution, and metabolism.</title>
        <authorList>
            <person name="Armbrust E.V."/>
            <person name="Berges J.A."/>
            <person name="Bowler C."/>
            <person name="Green B.R."/>
            <person name="Martinez D."/>
            <person name="Putnam N.H."/>
            <person name="Zhou S."/>
            <person name="Allen A.E."/>
            <person name="Apt K.E."/>
            <person name="Bechner M."/>
            <person name="Brzezinski M.A."/>
            <person name="Chaal B.K."/>
            <person name="Chiovitti A."/>
            <person name="Davis A.K."/>
            <person name="Demarest M.S."/>
            <person name="Detter J.C."/>
            <person name="Glavina T."/>
            <person name="Goodstein D."/>
            <person name="Hadi M.Z."/>
            <person name="Hellsten U."/>
            <person name="Hildebrand M."/>
            <person name="Jenkins B.D."/>
            <person name="Jurka J."/>
            <person name="Kapitonov V.V."/>
            <person name="Kroger N."/>
            <person name="Lau W.W."/>
            <person name="Lane T.W."/>
            <person name="Larimer F.W."/>
            <person name="Lippmeier J.C."/>
            <person name="Lucas S."/>
            <person name="Medina M."/>
            <person name="Montsant A."/>
            <person name="Obornik M."/>
            <person name="Parker M.S."/>
            <person name="Palenik B."/>
            <person name="Pazour G.J."/>
            <person name="Richardson P.M."/>
            <person name="Rynearson T.A."/>
            <person name="Saito M.A."/>
            <person name="Schwartz D.C."/>
            <person name="Thamatrakoln K."/>
            <person name="Valentin K."/>
            <person name="Vardi A."/>
            <person name="Wilkerson F.P."/>
            <person name="Rokhsar D.S."/>
        </authorList>
    </citation>
    <scope>NUCLEOTIDE SEQUENCE [LARGE SCALE GENOMIC DNA]</scope>
    <source>
        <strain evidence="7 8">CCMP1335</strain>
    </source>
</reference>
<keyword evidence="8" id="KW-1185">Reference proteome</keyword>
<evidence type="ECO:0000313" key="8">
    <source>
        <dbReference type="Proteomes" id="UP000001449"/>
    </source>
</evidence>
<evidence type="ECO:0000256" key="1">
    <source>
        <dbReference type="ARBA" id="ARBA00001961"/>
    </source>
</evidence>
<dbReference type="PANTHER" id="PTHR10869:SF235">
    <property type="entry name" value="PROCOLLAGEN-PROLINE 4-DIOXYGENASE"/>
    <property type="match status" value="1"/>
</dbReference>
<feature type="domain" description="Fe2OG dioxygenase" evidence="6">
    <location>
        <begin position="74"/>
        <end position="180"/>
    </location>
</feature>
<evidence type="ECO:0000313" key="7">
    <source>
        <dbReference type="EMBL" id="EED91724.1"/>
    </source>
</evidence>
<proteinExistence type="predicted"/>
<feature type="non-terminal residue" evidence="7">
    <location>
        <position position="180"/>
    </location>
</feature>
<evidence type="ECO:0000256" key="5">
    <source>
        <dbReference type="ARBA" id="ARBA00023004"/>
    </source>
</evidence>
<dbReference type="eggNOG" id="KOG1591">
    <property type="taxonomic scope" value="Eukaryota"/>
</dbReference>
<dbReference type="GO" id="GO:0031418">
    <property type="term" value="F:L-ascorbic acid binding"/>
    <property type="evidence" value="ECO:0007669"/>
    <property type="project" value="InterPro"/>
</dbReference>
<keyword evidence="3" id="KW-0223">Dioxygenase</keyword>
<dbReference type="PaxDb" id="35128-Thaps263006"/>
<reference evidence="7 8" key="2">
    <citation type="journal article" date="2008" name="Nature">
        <title>The Phaeodactylum genome reveals the evolutionary history of diatom genomes.</title>
        <authorList>
            <person name="Bowler C."/>
            <person name="Allen A.E."/>
            <person name="Badger J.H."/>
            <person name="Grimwood J."/>
            <person name="Jabbari K."/>
            <person name="Kuo A."/>
            <person name="Maheswari U."/>
            <person name="Martens C."/>
            <person name="Maumus F."/>
            <person name="Otillar R.P."/>
            <person name="Rayko E."/>
            <person name="Salamov A."/>
            <person name="Vandepoele K."/>
            <person name="Beszteri B."/>
            <person name="Gruber A."/>
            <person name="Heijde M."/>
            <person name="Katinka M."/>
            <person name="Mock T."/>
            <person name="Valentin K."/>
            <person name="Verret F."/>
            <person name="Berges J.A."/>
            <person name="Brownlee C."/>
            <person name="Cadoret J.P."/>
            <person name="Chiovitti A."/>
            <person name="Choi C.J."/>
            <person name="Coesel S."/>
            <person name="De Martino A."/>
            <person name="Detter J.C."/>
            <person name="Durkin C."/>
            <person name="Falciatore A."/>
            <person name="Fournet J."/>
            <person name="Haruta M."/>
            <person name="Huysman M.J."/>
            <person name="Jenkins B.D."/>
            <person name="Jiroutova K."/>
            <person name="Jorgensen R.E."/>
            <person name="Joubert Y."/>
            <person name="Kaplan A."/>
            <person name="Kroger N."/>
            <person name="Kroth P.G."/>
            <person name="La Roche J."/>
            <person name="Lindquist E."/>
            <person name="Lommer M."/>
            <person name="Martin-Jezequel V."/>
            <person name="Lopez P.J."/>
            <person name="Lucas S."/>
            <person name="Mangogna M."/>
            <person name="McGinnis K."/>
            <person name="Medlin L.K."/>
            <person name="Montsant A."/>
            <person name="Oudot-Le Secq M.P."/>
            <person name="Napoli C."/>
            <person name="Obornik M."/>
            <person name="Parker M.S."/>
            <person name="Petit J.L."/>
            <person name="Porcel B.M."/>
            <person name="Poulsen N."/>
            <person name="Robison M."/>
            <person name="Rychlewski L."/>
            <person name="Rynearson T.A."/>
            <person name="Schmutz J."/>
            <person name="Shapiro H."/>
            <person name="Siaut M."/>
            <person name="Stanley M."/>
            <person name="Sussman M.R."/>
            <person name="Taylor A.R."/>
            <person name="Vardi A."/>
            <person name="von Dassow P."/>
            <person name="Vyverman W."/>
            <person name="Willis A."/>
            <person name="Wyrwicz L.S."/>
            <person name="Rokhsar D.S."/>
            <person name="Weissenbach J."/>
            <person name="Armbrust E.V."/>
            <person name="Green B.R."/>
            <person name="Van de Peer Y."/>
            <person name="Grigoriev I.V."/>
        </authorList>
    </citation>
    <scope>NUCLEOTIDE SEQUENCE [LARGE SCALE GENOMIC DNA]</scope>
    <source>
        <strain evidence="7 8">CCMP1335</strain>
    </source>
</reference>
<dbReference type="InParanoid" id="B8C4H5"/>
<evidence type="ECO:0000259" key="6">
    <source>
        <dbReference type="PROSITE" id="PS51471"/>
    </source>
</evidence>
<dbReference type="Gene3D" id="2.60.120.620">
    <property type="entry name" value="q2cbj1_9rhob like domain"/>
    <property type="match status" value="1"/>
</dbReference>
<dbReference type="InterPro" id="IPR006620">
    <property type="entry name" value="Pro_4_hyd_alph"/>
</dbReference>
<dbReference type="GO" id="GO:0005783">
    <property type="term" value="C:endoplasmic reticulum"/>
    <property type="evidence" value="ECO:0000318"/>
    <property type="project" value="GO_Central"/>
</dbReference>
<dbReference type="GeneID" id="7446322"/>